<gene>
    <name evidence="1" type="ORF">CKO31_22070</name>
</gene>
<name>A0ABS1CNY3_9GAMM</name>
<comment type="caution">
    <text evidence="1">The sequence shown here is derived from an EMBL/GenBank/DDBJ whole genome shotgun (WGS) entry which is preliminary data.</text>
</comment>
<proteinExistence type="predicted"/>
<dbReference type="InterPro" id="IPR027417">
    <property type="entry name" value="P-loop_NTPase"/>
</dbReference>
<reference evidence="1 2" key="1">
    <citation type="journal article" date="2020" name="Microorganisms">
        <title>Osmotic Adaptation and Compatible Solute Biosynthesis of Phototrophic Bacteria as Revealed from Genome Analyses.</title>
        <authorList>
            <person name="Imhoff J.F."/>
            <person name="Rahn T."/>
            <person name="Kunzel S."/>
            <person name="Keller A."/>
            <person name="Neulinger S.C."/>
        </authorList>
    </citation>
    <scope>NUCLEOTIDE SEQUENCE [LARGE SCALE GENOMIC DNA]</scope>
    <source>
        <strain evidence="1 2">DSM 6210</strain>
    </source>
</reference>
<dbReference type="EMBL" id="NRRV01000082">
    <property type="protein sequence ID" value="MBK1633388.1"/>
    <property type="molecule type" value="Genomic_DNA"/>
</dbReference>
<evidence type="ECO:0000313" key="1">
    <source>
        <dbReference type="EMBL" id="MBK1633388.1"/>
    </source>
</evidence>
<dbReference type="RefSeq" id="WP_200241822.1">
    <property type="nucleotide sequence ID" value="NZ_NRRV01000082.1"/>
</dbReference>
<evidence type="ECO:0000313" key="2">
    <source>
        <dbReference type="Proteomes" id="UP000748752"/>
    </source>
</evidence>
<keyword evidence="2" id="KW-1185">Reference proteome</keyword>
<dbReference type="Proteomes" id="UP000748752">
    <property type="component" value="Unassembled WGS sequence"/>
</dbReference>
<dbReference type="Gene3D" id="3.40.50.300">
    <property type="entry name" value="P-loop containing nucleotide triphosphate hydrolases"/>
    <property type="match status" value="1"/>
</dbReference>
<dbReference type="SUPFAM" id="SSF52540">
    <property type="entry name" value="P-loop containing nucleoside triphosphate hydrolases"/>
    <property type="match status" value="1"/>
</dbReference>
<accession>A0ABS1CNY3</accession>
<sequence>MLLELKLIYVVSDPIARGLSMWRELRDAGQDQVARDVATALTGDSLILDSMRYHTQFSRYRSAYGAESMHLRFLEHLASDQGAAFDAVSDILGIRRFLPK</sequence>
<protein>
    <submittedName>
        <fullName evidence="1">Uncharacterized protein</fullName>
    </submittedName>
</protein>
<organism evidence="1 2">
    <name type="scientific">Thiohalocapsa halophila</name>
    <dbReference type="NCBI Taxonomy" id="69359"/>
    <lineage>
        <taxon>Bacteria</taxon>
        <taxon>Pseudomonadati</taxon>
        <taxon>Pseudomonadota</taxon>
        <taxon>Gammaproteobacteria</taxon>
        <taxon>Chromatiales</taxon>
        <taxon>Chromatiaceae</taxon>
        <taxon>Thiohalocapsa</taxon>
    </lineage>
</organism>